<sequence>MDYHRCFAGHIILRDASNERSAHRLAEPRRSLHRVLPGLVRAHRRRAAGAPFLPPRDDYLPVHHGLQLGRHPSGLRHRQHRCEHHAVDCADSDGYDSLLGLLHAGHLRSSRQVHKLQGRPHRVLRGNTRRHQRVCENCQLHLPAVRQHLCRRGAAGSDGVPVPAHRHHPIPGAGAVRGGNPGVHLRHAHSGFAVMATTAHGGEEHH</sequence>
<evidence type="ECO:0000313" key="2">
    <source>
        <dbReference type="Proteomes" id="UP001174909"/>
    </source>
</evidence>
<organism evidence="1 2">
    <name type="scientific">Geodia barretti</name>
    <name type="common">Barrett's horny sponge</name>
    <dbReference type="NCBI Taxonomy" id="519541"/>
    <lineage>
        <taxon>Eukaryota</taxon>
        <taxon>Metazoa</taxon>
        <taxon>Porifera</taxon>
        <taxon>Demospongiae</taxon>
        <taxon>Heteroscleromorpha</taxon>
        <taxon>Tetractinellida</taxon>
        <taxon>Astrophorina</taxon>
        <taxon>Geodiidae</taxon>
        <taxon>Geodia</taxon>
    </lineage>
</organism>
<dbReference type="EMBL" id="CASHTH010000832">
    <property type="protein sequence ID" value="CAI8008295.1"/>
    <property type="molecule type" value="Genomic_DNA"/>
</dbReference>
<gene>
    <name evidence="1" type="ORF">GBAR_LOCUS5690</name>
</gene>
<reference evidence="1" key="1">
    <citation type="submission" date="2023-03" db="EMBL/GenBank/DDBJ databases">
        <authorList>
            <person name="Steffen K."/>
            <person name="Cardenas P."/>
        </authorList>
    </citation>
    <scope>NUCLEOTIDE SEQUENCE</scope>
</reference>
<accession>A0AA35RBC1</accession>
<name>A0AA35RBC1_GEOBA</name>
<dbReference type="AlphaFoldDB" id="A0AA35RBC1"/>
<protein>
    <submittedName>
        <fullName evidence="1">Uncharacterized protein</fullName>
    </submittedName>
</protein>
<comment type="caution">
    <text evidence="1">The sequence shown here is derived from an EMBL/GenBank/DDBJ whole genome shotgun (WGS) entry which is preliminary data.</text>
</comment>
<evidence type="ECO:0000313" key="1">
    <source>
        <dbReference type="EMBL" id="CAI8008295.1"/>
    </source>
</evidence>
<keyword evidence="2" id="KW-1185">Reference proteome</keyword>
<proteinExistence type="predicted"/>
<dbReference type="Proteomes" id="UP001174909">
    <property type="component" value="Unassembled WGS sequence"/>
</dbReference>